<evidence type="ECO:0000256" key="1">
    <source>
        <dbReference type="SAM" id="Phobius"/>
    </source>
</evidence>
<feature type="transmembrane region" description="Helical" evidence="1">
    <location>
        <begin position="126"/>
        <end position="146"/>
    </location>
</feature>
<gene>
    <name evidence="2" type="ORF">BJ684DRAFT_19421</name>
</gene>
<accession>A0A4P9Y5T0</accession>
<keyword evidence="1" id="KW-1133">Transmembrane helix</keyword>
<dbReference type="AlphaFoldDB" id="A0A4P9Y5T0"/>
<keyword evidence="1" id="KW-0472">Membrane</keyword>
<keyword evidence="1" id="KW-0812">Transmembrane</keyword>
<reference evidence="3" key="1">
    <citation type="journal article" date="2018" name="Nat. Microbiol.">
        <title>Leveraging single-cell genomics to expand the fungal tree of life.</title>
        <authorList>
            <person name="Ahrendt S.R."/>
            <person name="Quandt C.A."/>
            <person name="Ciobanu D."/>
            <person name="Clum A."/>
            <person name="Salamov A."/>
            <person name="Andreopoulos B."/>
            <person name="Cheng J.F."/>
            <person name="Woyke T."/>
            <person name="Pelin A."/>
            <person name="Henrissat B."/>
            <person name="Reynolds N.K."/>
            <person name="Benny G.L."/>
            <person name="Smith M.E."/>
            <person name="James T.Y."/>
            <person name="Grigoriev I.V."/>
        </authorList>
    </citation>
    <scope>NUCLEOTIDE SEQUENCE [LARGE SCALE GENOMIC DNA]</scope>
</reference>
<name>A0A4P9Y5T0_9FUNG</name>
<dbReference type="OrthoDB" id="10424827at2759"/>
<organism evidence="2 3">
    <name type="scientific">Piptocephalis cylindrospora</name>
    <dbReference type="NCBI Taxonomy" id="1907219"/>
    <lineage>
        <taxon>Eukaryota</taxon>
        <taxon>Fungi</taxon>
        <taxon>Fungi incertae sedis</taxon>
        <taxon>Zoopagomycota</taxon>
        <taxon>Zoopagomycotina</taxon>
        <taxon>Zoopagomycetes</taxon>
        <taxon>Zoopagales</taxon>
        <taxon>Piptocephalidaceae</taxon>
        <taxon>Piptocephalis</taxon>
    </lineage>
</organism>
<feature type="transmembrane region" description="Helical" evidence="1">
    <location>
        <begin position="32"/>
        <end position="55"/>
    </location>
</feature>
<evidence type="ECO:0000313" key="2">
    <source>
        <dbReference type="EMBL" id="RKP14154.1"/>
    </source>
</evidence>
<dbReference type="EMBL" id="KZ987877">
    <property type="protein sequence ID" value="RKP14154.1"/>
    <property type="molecule type" value="Genomic_DNA"/>
</dbReference>
<dbReference type="Proteomes" id="UP000267251">
    <property type="component" value="Unassembled WGS sequence"/>
</dbReference>
<feature type="transmembrane region" description="Helical" evidence="1">
    <location>
        <begin position="158"/>
        <end position="178"/>
    </location>
</feature>
<feature type="transmembrane region" description="Helical" evidence="1">
    <location>
        <begin position="75"/>
        <end position="98"/>
    </location>
</feature>
<sequence length="272" mass="30547">MDLQKDWLTPTDTTGLAPCRWTVNARRCRDSVIITAGYGISTGCAALIIILLLAFILRRKLHRQWGKSLTQCPPLLLLCILYILCMICFMVHGIIVLVDPPTPYWVREVIRSLSYFFLFNAPVPHIIHLITMVAPTAGLLSILSYLQIDYENPRAYKWLYTCACILYIYPCLVIAWFYQAYAMRFAEMIDAQLSEVQYSPSFPWGLTGQPVTMEDRDSAGGIPTLGVLAASLEKMKSLYAFAMIGIGWSIVILIIMASVPNGAHQIPIFISS</sequence>
<keyword evidence="3" id="KW-1185">Reference proteome</keyword>
<protein>
    <submittedName>
        <fullName evidence="2">Uncharacterized protein</fullName>
    </submittedName>
</protein>
<evidence type="ECO:0000313" key="3">
    <source>
        <dbReference type="Proteomes" id="UP000267251"/>
    </source>
</evidence>
<proteinExistence type="predicted"/>
<feature type="transmembrane region" description="Helical" evidence="1">
    <location>
        <begin position="238"/>
        <end position="259"/>
    </location>
</feature>